<name>A0ACC1ITS5_9FUNG</name>
<evidence type="ECO:0000313" key="2">
    <source>
        <dbReference type="Proteomes" id="UP001150581"/>
    </source>
</evidence>
<reference evidence="1" key="1">
    <citation type="submission" date="2022-07" db="EMBL/GenBank/DDBJ databases">
        <title>Phylogenomic reconstructions and comparative analyses of Kickxellomycotina fungi.</title>
        <authorList>
            <person name="Reynolds N.K."/>
            <person name="Stajich J.E."/>
            <person name="Barry K."/>
            <person name="Grigoriev I.V."/>
            <person name="Crous P."/>
            <person name="Smith M.E."/>
        </authorList>
    </citation>
    <scope>NUCLEOTIDE SEQUENCE</scope>
    <source>
        <strain evidence="1">Benny 63K</strain>
    </source>
</reference>
<protein>
    <submittedName>
        <fullName evidence="1">Uncharacterized protein</fullName>
    </submittedName>
</protein>
<gene>
    <name evidence="1" type="ORF">LPJ66_001238</name>
</gene>
<organism evidence="1 2">
    <name type="scientific">Kickxella alabastrina</name>
    <dbReference type="NCBI Taxonomy" id="61397"/>
    <lineage>
        <taxon>Eukaryota</taxon>
        <taxon>Fungi</taxon>
        <taxon>Fungi incertae sedis</taxon>
        <taxon>Zoopagomycota</taxon>
        <taxon>Kickxellomycotina</taxon>
        <taxon>Kickxellomycetes</taxon>
        <taxon>Kickxellales</taxon>
        <taxon>Kickxellaceae</taxon>
        <taxon>Kickxella</taxon>
    </lineage>
</organism>
<evidence type="ECO:0000313" key="1">
    <source>
        <dbReference type="EMBL" id="KAJ1900779.1"/>
    </source>
</evidence>
<proteinExistence type="predicted"/>
<feature type="non-terminal residue" evidence="1">
    <location>
        <position position="1952"/>
    </location>
</feature>
<comment type="caution">
    <text evidence="1">The sequence shown here is derived from an EMBL/GenBank/DDBJ whole genome shotgun (WGS) entry which is preliminary data.</text>
</comment>
<accession>A0ACC1ITS5</accession>
<dbReference type="EMBL" id="JANBPG010000060">
    <property type="protein sequence ID" value="KAJ1900779.1"/>
    <property type="molecule type" value="Genomic_DNA"/>
</dbReference>
<sequence>MAERTIDLRNSDALSLRCNVSGKQSIPSFIHAASMSSAPHKGTIMLNVRIMARTYMPRTTGDSHSPLPANPQRASVLSYTNSTMSTTQASMYQSLVYGRPHGSQASVASVSAMVSPLVRSRPPSVWKRLSCEQDTRSDDSQCVKFTVAIERHGSTVEDLVHIIESTYDALSRQDAGCVLPPVLECGMGAENPLIICTALFNGPTPLLFSSLVSSVLQSGDTVTVYNSITCDEDDEDSGDAIAATNTNGGCHDDVTCDGSSIGTSAGTSIGASIRTSINTSINVSTNDGTPPNSIAGGSNSSTSGEFLFVPLSALPPPNSHSGTTKFAPLMGPAGAANLSYSLISANTAIGQSLSPAHSQSKQPARLPDPLFLDTTSNINMSAVGSLVSQAPLKARFINVLIHPVLLRAFLEFCALPSELALESLLFVLDVERFRHVQPSMARLLANYIYLSYIAPYAPLRINVSRQMRDRIPWPFLPGWEYNPWVFDEMLASVGFTLKKHTLLRFERSPVGLFALMGQEASGFNPEEYVRPLRLDLDYDPMVAIVAQFEPDIDVVVWVNDLNIDHSSSHIVTGLAQLTVGFREQLLMRVAAQFVNEHLAYSLCNSYFQLATRIRPLQKQRRIKKTRKIRNFFGDHPHEALLRQQLMAIVPPSSQRQAARAAAETVARKRCSEEAHRRRAKEPLNHKSSMSSSMLAEQKILAMDSDSDIEKEHMHGWAQLAMQKPPSSWSSLRRLAAQRERSWSDSDDDRSDGEWPRHGSAKRRCCRHHNSIGALSANACNKAYYNDQTLRRALSMIGASQLESLDGNSSDNGNNSSRECTFNSLAPSFLSVGLCGRLDGSSLGFECVDSSEISIDSIFSDSSQGVPTSIGQSSGGMVAASATSPSQVTSAIYERKRRVDKLLQFFGGSDPTRVLTRRQAMSNSFGSTVHSLSAGFDPAPTLVRAADVGASNVAAVVVATAALTAKQRNLLIRRRRKLKAILGEDSLAGHSQLSMPASNSHCTSARLVLQRNSSLKLHTSTGLITPDDTTISTSTVSSLKVSGRIRAGIPGQLLIDTGTFSDSESDANGMREACIRRFNKVREILGDSAPAPCPYTSSTGGNLLSLAPTPAPLPVPLMPSYIRYQAASPTASLSDVQRMRARWRRNKLMTVLGDVPTNVMTLYKADAYCSSDELVSPDPSSSCSSKDSSVFVLADSSMRSDIKVERDLARVHFDPATVAIGADAKTKQVKRRQAKKLRLFFGQSLGSDTVFMQGAMTLNINCRSHPLDTVAEVAEVTKSMSPVSLAPASPLSLSGSDKSYEFIPICSPASADTHTDITDNSEHKMTNIELSAVPPPTACIGTPGPNMLSASVSASASDSPMQLPSAVHVPIAEATTTATATVIPACLPILLANCEPSTIGTESSNGSSQDDLPRPVRAQFWMTDSPESQASVITNEKVGRRSSLMATLRASKASIVGSIKRATPSTSSLATQAMSALRETPATPQTRGQRPVLRSSGNIDVQPSFLRQRSSSTRGSDDRHNAAIASKFSIASANMSKRNSSLSLPPASILQRAPSAGAAASSPAPARLGFIARQISKVASASPITSKSSPPSMLSKSKSSSKANVLSSVETRTPFYHPRASPLVPPCRTSSVRPLPPLPPISPNNFQASFDRSMALREMIAVAEYISSGKSPENGHWKTCSPEFPPRTSSMDRTGLSGCINQAAGGDRLVHQDAVLSASLATAQMQHARSWAPQYNVEEQSAIRTANKTVHWFDSPKMNNTAIISANNSGSGSTDCKQNSQCPLINHSSCQFTNIPSVCAVPSAALLEVQFAAESQLPKSAPGSTTSSMDSGRMSIVLRSPSTKKLSVGSVISRMPPRNARVSANAGAVLNFIHPIPSLPPKQLAMSLCTQLSRMASITAVGRPCAHRDSAAGFLIPSGSNNIVTIRARRSQSLVIRRKSELATIGRKRSNTI</sequence>
<keyword evidence="2" id="KW-1185">Reference proteome</keyword>
<dbReference type="Proteomes" id="UP001150581">
    <property type="component" value="Unassembled WGS sequence"/>
</dbReference>